<organism evidence="2 3">
    <name type="scientific">Colletotrichum costaricense</name>
    <dbReference type="NCBI Taxonomy" id="1209916"/>
    <lineage>
        <taxon>Eukaryota</taxon>
        <taxon>Fungi</taxon>
        <taxon>Dikarya</taxon>
        <taxon>Ascomycota</taxon>
        <taxon>Pezizomycotina</taxon>
        <taxon>Sordariomycetes</taxon>
        <taxon>Hypocreomycetidae</taxon>
        <taxon>Glomerellales</taxon>
        <taxon>Glomerellaceae</taxon>
        <taxon>Colletotrichum</taxon>
        <taxon>Colletotrichum acutatum species complex</taxon>
    </lineage>
</organism>
<keyword evidence="1" id="KW-0732">Signal</keyword>
<dbReference type="GeneID" id="85334028"/>
<comment type="caution">
    <text evidence="2">The sequence shown here is derived from an EMBL/GenBank/DDBJ whole genome shotgun (WGS) entry which is preliminary data.</text>
</comment>
<accession>A0AAI9Z7P3</accession>
<dbReference type="AlphaFoldDB" id="A0AAI9Z7P3"/>
<keyword evidence="3" id="KW-1185">Reference proteome</keyword>
<evidence type="ECO:0000313" key="3">
    <source>
        <dbReference type="Proteomes" id="UP001240678"/>
    </source>
</evidence>
<protein>
    <submittedName>
        <fullName evidence="2">Uncharacterized protein</fullName>
    </submittedName>
</protein>
<gene>
    <name evidence="2" type="ORF">CCOS01_02290</name>
</gene>
<name>A0AAI9Z7P3_9PEZI</name>
<evidence type="ECO:0000313" key="2">
    <source>
        <dbReference type="EMBL" id="KAK1536970.1"/>
    </source>
</evidence>
<proteinExistence type="predicted"/>
<dbReference type="RefSeq" id="XP_060319131.1">
    <property type="nucleotide sequence ID" value="XM_060450481.1"/>
</dbReference>
<feature type="chain" id="PRO_5042560544" evidence="1">
    <location>
        <begin position="18"/>
        <end position="93"/>
    </location>
</feature>
<sequence length="93" mass="10282">WVFVLTIIGTELALILTRPCLPAICFKAGSLSLFWTHDHPAAFIPPPFICPCSADLNLSSRRPAFPFASRRCCLLLVLLTLCLNGTPHFTTVR</sequence>
<evidence type="ECO:0000256" key="1">
    <source>
        <dbReference type="SAM" id="SignalP"/>
    </source>
</evidence>
<feature type="non-terminal residue" evidence="2">
    <location>
        <position position="1"/>
    </location>
</feature>
<dbReference type="EMBL" id="MOOE01000002">
    <property type="protein sequence ID" value="KAK1536970.1"/>
    <property type="molecule type" value="Genomic_DNA"/>
</dbReference>
<reference evidence="2 3" key="1">
    <citation type="submission" date="2016-10" db="EMBL/GenBank/DDBJ databases">
        <title>The genome sequence of Colletotrichum fioriniae PJ7.</title>
        <authorList>
            <person name="Baroncelli R."/>
        </authorList>
    </citation>
    <scope>NUCLEOTIDE SEQUENCE [LARGE SCALE GENOMIC DNA]</scope>
    <source>
        <strain evidence="2 3">IMI 309622</strain>
    </source>
</reference>
<feature type="signal peptide" evidence="1">
    <location>
        <begin position="1"/>
        <end position="17"/>
    </location>
</feature>
<dbReference type="Proteomes" id="UP001240678">
    <property type="component" value="Unassembled WGS sequence"/>
</dbReference>